<protein>
    <recommendedName>
        <fullName evidence="4">Lipoprotein</fullName>
    </recommendedName>
</protein>
<evidence type="ECO:0000313" key="3">
    <source>
        <dbReference type="Proteomes" id="UP000555411"/>
    </source>
</evidence>
<sequence>MMRGLALGLSLLTLAACGPVTVEQAERQCFERARLAAGPRGEVGVGVGSDGRMSASVDVTVTSDYLGGRDPAAVFDACVYQKSGQPPSRPLYSFPEWKG</sequence>
<organism evidence="2 3">
    <name type="scientific">Paragemmobacter straminiformis</name>
    <dbReference type="NCBI Taxonomy" id="2045119"/>
    <lineage>
        <taxon>Bacteria</taxon>
        <taxon>Pseudomonadati</taxon>
        <taxon>Pseudomonadota</taxon>
        <taxon>Alphaproteobacteria</taxon>
        <taxon>Rhodobacterales</taxon>
        <taxon>Paracoccaceae</taxon>
        <taxon>Paragemmobacter</taxon>
    </lineage>
</organism>
<dbReference type="EMBL" id="JACLQD010000001">
    <property type="protein sequence ID" value="MBC2834280.1"/>
    <property type="molecule type" value="Genomic_DNA"/>
</dbReference>
<reference evidence="2 3" key="1">
    <citation type="journal article" date="2017" name="Int. J. Syst. Evol. Microbiol.">
        <title>Gemmobacter straminiformis sp. nov., isolated from an artificial fountain.</title>
        <authorList>
            <person name="Kang J.Y."/>
            <person name="Kim M.J."/>
            <person name="Chun J."/>
            <person name="Son K.P."/>
            <person name="Jahng K.Y."/>
        </authorList>
    </citation>
    <scope>NUCLEOTIDE SEQUENCE [LARGE SCALE GENOMIC DNA]</scope>
    <source>
        <strain evidence="2 3">CAM-8</strain>
    </source>
</reference>
<comment type="caution">
    <text evidence="2">The sequence shown here is derived from an EMBL/GenBank/DDBJ whole genome shotgun (WGS) entry which is preliminary data.</text>
</comment>
<feature type="signal peptide" evidence="1">
    <location>
        <begin position="1"/>
        <end position="15"/>
    </location>
</feature>
<dbReference type="PROSITE" id="PS51257">
    <property type="entry name" value="PROKAR_LIPOPROTEIN"/>
    <property type="match status" value="1"/>
</dbReference>
<name>A0A842I304_9RHOB</name>
<evidence type="ECO:0000256" key="1">
    <source>
        <dbReference type="SAM" id="SignalP"/>
    </source>
</evidence>
<dbReference type="Proteomes" id="UP000555411">
    <property type="component" value="Unassembled WGS sequence"/>
</dbReference>
<keyword evidence="3" id="KW-1185">Reference proteome</keyword>
<proteinExistence type="predicted"/>
<accession>A0A842I304</accession>
<keyword evidence="1" id="KW-0732">Signal</keyword>
<evidence type="ECO:0000313" key="2">
    <source>
        <dbReference type="EMBL" id="MBC2834280.1"/>
    </source>
</evidence>
<feature type="chain" id="PRO_5032466157" description="Lipoprotein" evidence="1">
    <location>
        <begin position="16"/>
        <end position="99"/>
    </location>
</feature>
<dbReference type="AlphaFoldDB" id="A0A842I304"/>
<evidence type="ECO:0008006" key="4">
    <source>
        <dbReference type="Google" id="ProtNLM"/>
    </source>
</evidence>
<gene>
    <name evidence="2" type="ORF">H7F16_02100</name>
</gene>